<comment type="caution">
    <text evidence="1">The sequence shown here is derived from an EMBL/GenBank/DDBJ whole genome shotgun (WGS) entry which is preliminary data.</text>
</comment>
<sequence>MPQHPYMVASTSARQFMEGFRRGRERRVWLDARGQKRVECIVVKNGRGDWHWELLVEKQIHSQGWASSERKGYQACEDANMARLEAEKK</sequence>
<dbReference type="AlphaFoldDB" id="A0AAE4K408"/>
<accession>A0AAE4K408</accession>
<name>A0AAE4K408_9BURK</name>
<proteinExistence type="predicted"/>
<dbReference type="RefSeq" id="WP_284077015.1">
    <property type="nucleotide sequence ID" value="NZ_JAVLSM010000007.1"/>
</dbReference>
<organism evidence="1">
    <name type="scientific">Herbaspirillum huttiense subsp. nephrolepidis</name>
    <dbReference type="NCBI Taxonomy" id="3075126"/>
    <lineage>
        <taxon>Bacteria</taxon>
        <taxon>Pseudomonadati</taxon>
        <taxon>Pseudomonadota</taxon>
        <taxon>Betaproteobacteria</taxon>
        <taxon>Burkholderiales</taxon>
        <taxon>Oxalobacteraceae</taxon>
        <taxon>Herbaspirillum</taxon>
    </lineage>
</organism>
<reference evidence="1" key="1">
    <citation type="submission" date="2023-02" db="EMBL/GenBank/DDBJ databases">
        <title>Description of Herbaspirillum huttiense subsp. nephrolepsisexaltata and Herbaspirillum huttiense subsp. lycopersicon.</title>
        <authorList>
            <person name="Poudel M."/>
            <person name="Sharma A."/>
            <person name="Goss E."/>
            <person name="Tapia J.H."/>
            <person name="Harmon C.M."/>
            <person name="Jones J.B."/>
        </authorList>
    </citation>
    <scope>NUCLEOTIDE SEQUENCE</scope>
    <source>
        <strain evidence="1">NC40101</strain>
    </source>
</reference>
<gene>
    <name evidence="1" type="ORF">RJN63_11960</name>
</gene>
<dbReference type="EMBL" id="JAVRAA010000005">
    <property type="protein sequence ID" value="MDT0337548.1"/>
    <property type="molecule type" value="Genomic_DNA"/>
</dbReference>
<protein>
    <submittedName>
        <fullName evidence="1">Uncharacterized protein</fullName>
    </submittedName>
</protein>
<evidence type="ECO:0000313" key="1">
    <source>
        <dbReference type="EMBL" id="MDT0337548.1"/>
    </source>
</evidence>